<comment type="caution">
    <text evidence="1">The sequence shown here is derived from an EMBL/GenBank/DDBJ whole genome shotgun (WGS) entry which is preliminary data.</text>
</comment>
<dbReference type="Pfam" id="PF01663">
    <property type="entry name" value="Phosphodiest"/>
    <property type="match status" value="1"/>
</dbReference>
<keyword evidence="2" id="KW-1185">Reference proteome</keyword>
<dbReference type="Proteomes" id="UP001145072">
    <property type="component" value="Unassembled WGS sequence"/>
</dbReference>
<gene>
    <name evidence="1" type="ORF">NC661_12330</name>
</gene>
<dbReference type="SUPFAM" id="SSF53649">
    <property type="entry name" value="Alkaline phosphatase-like"/>
    <property type="match status" value="1"/>
</dbReference>
<sequence length="432" mass="48623">MRLTDHLIVISFDCLSSLDFQMLEQLPNFKELLRNGSYCKQVETIYPSVTYPCHTSIITGKFPNRHGVVNNTFLQPGAISPDWYWHRKHIKGTTLYDEAKKAGLRTAALLWPVTAKANIDYNMPEIFANRNWHHQVAVSLSNGSLRYQLDMNRKFGKTRKGLQQPELDDFVLASTVETIIKKQPNLLLVHFTDLDTKRHYHGFSSKEAIQAIHRHDQRLGEIIGALKQAGMYEKSTIVALGDHSALDESSVIKPNILLREKGLLTIDDQERITDWKAYCKSCDGSAYVYVKDPTDAETKRIVHEIFKGIQGESGIESILTGMEAALKGADGSAFLMLEAKQGYYFKEYATGTYIEEISPDDVQAGRYTYASHGYSPDKKDYTTIFMATGRGIKPHINLNSMHLVDEGPTFAKLLGVDLGATDGRIVEELLNL</sequence>
<dbReference type="Gene3D" id="3.40.720.10">
    <property type="entry name" value="Alkaline Phosphatase, subunit A"/>
    <property type="match status" value="1"/>
</dbReference>
<proteinExistence type="predicted"/>
<accession>A0A9X3WJZ6</accession>
<dbReference type="InterPro" id="IPR002591">
    <property type="entry name" value="Phosphodiest/P_Trfase"/>
</dbReference>
<evidence type="ECO:0000313" key="2">
    <source>
        <dbReference type="Proteomes" id="UP001145072"/>
    </source>
</evidence>
<dbReference type="GO" id="GO:0016787">
    <property type="term" value="F:hydrolase activity"/>
    <property type="evidence" value="ECO:0007669"/>
    <property type="project" value="UniProtKB-ARBA"/>
</dbReference>
<dbReference type="RefSeq" id="WP_259871751.1">
    <property type="nucleotide sequence ID" value="NZ_JAMQJZ010000009.1"/>
</dbReference>
<organism evidence="1 2">
    <name type="scientific">Aquibacillus koreensis</name>
    <dbReference type="NCBI Taxonomy" id="279446"/>
    <lineage>
        <taxon>Bacteria</taxon>
        <taxon>Bacillati</taxon>
        <taxon>Bacillota</taxon>
        <taxon>Bacilli</taxon>
        <taxon>Bacillales</taxon>
        <taxon>Bacillaceae</taxon>
        <taxon>Aquibacillus</taxon>
    </lineage>
</organism>
<dbReference type="CDD" id="cd16018">
    <property type="entry name" value="Enpp"/>
    <property type="match status" value="1"/>
</dbReference>
<dbReference type="EMBL" id="JAMQJZ010000009">
    <property type="protein sequence ID" value="MDC3421157.1"/>
    <property type="molecule type" value="Genomic_DNA"/>
</dbReference>
<evidence type="ECO:0000313" key="1">
    <source>
        <dbReference type="EMBL" id="MDC3421157.1"/>
    </source>
</evidence>
<name>A0A9X3WJZ6_9BACI</name>
<dbReference type="InterPro" id="IPR017850">
    <property type="entry name" value="Alkaline_phosphatase_core_sf"/>
</dbReference>
<dbReference type="PANTHER" id="PTHR10151">
    <property type="entry name" value="ECTONUCLEOTIDE PYROPHOSPHATASE/PHOSPHODIESTERASE"/>
    <property type="match status" value="1"/>
</dbReference>
<protein>
    <submittedName>
        <fullName evidence="1">Ectonucleotide pyrophosphatase/phosphodiesterase</fullName>
    </submittedName>
</protein>
<dbReference type="PANTHER" id="PTHR10151:SF120">
    <property type="entry name" value="BIS(5'-ADENOSYL)-TRIPHOSPHATASE"/>
    <property type="match status" value="1"/>
</dbReference>
<dbReference type="AlphaFoldDB" id="A0A9X3WJZ6"/>
<reference evidence="1" key="1">
    <citation type="submission" date="2022-06" db="EMBL/GenBank/DDBJ databases">
        <title>Aquibacillus sp. a new bacterium isolated from soil saline samples.</title>
        <authorList>
            <person name="Galisteo C."/>
            <person name="De La Haba R."/>
            <person name="Sanchez-Porro C."/>
            <person name="Ventosa A."/>
        </authorList>
    </citation>
    <scope>NUCLEOTIDE SEQUENCE</scope>
    <source>
        <strain evidence="1">JCM 12387</strain>
    </source>
</reference>